<keyword evidence="5" id="KW-1133">Transmembrane helix</keyword>
<dbReference type="AlphaFoldDB" id="A0A2W5NSW4"/>
<evidence type="ECO:0000256" key="2">
    <source>
        <dbReference type="ARBA" id="ARBA00022803"/>
    </source>
</evidence>
<gene>
    <name evidence="6" type="ORF">DI555_05245</name>
</gene>
<keyword evidence="5" id="KW-0472">Membrane</keyword>
<evidence type="ECO:0000256" key="5">
    <source>
        <dbReference type="SAM" id="Phobius"/>
    </source>
</evidence>
<dbReference type="SMART" id="SM00028">
    <property type="entry name" value="TPR"/>
    <property type="match status" value="2"/>
</dbReference>
<dbReference type="EMBL" id="QFPX01000004">
    <property type="protein sequence ID" value="PZQ56054.1"/>
    <property type="molecule type" value="Genomic_DNA"/>
</dbReference>
<comment type="caution">
    <text evidence="6">The sequence shown here is derived from an EMBL/GenBank/DDBJ whole genome shotgun (WGS) entry which is preliminary data.</text>
</comment>
<feature type="repeat" description="TPR" evidence="3">
    <location>
        <begin position="408"/>
        <end position="441"/>
    </location>
</feature>
<feature type="transmembrane region" description="Helical" evidence="5">
    <location>
        <begin position="149"/>
        <end position="168"/>
    </location>
</feature>
<protein>
    <submittedName>
        <fullName evidence="6">Uncharacterized protein</fullName>
    </submittedName>
</protein>
<name>A0A2W5NSW4_9SPHN</name>
<dbReference type="SUPFAM" id="SSF48452">
    <property type="entry name" value="TPR-like"/>
    <property type="match status" value="1"/>
</dbReference>
<organism evidence="6 7">
    <name type="scientific">Novosphingobium pentaromativorans</name>
    <dbReference type="NCBI Taxonomy" id="205844"/>
    <lineage>
        <taxon>Bacteria</taxon>
        <taxon>Pseudomonadati</taxon>
        <taxon>Pseudomonadota</taxon>
        <taxon>Alphaproteobacteria</taxon>
        <taxon>Sphingomonadales</taxon>
        <taxon>Sphingomonadaceae</taxon>
        <taxon>Novosphingobium</taxon>
    </lineage>
</organism>
<dbReference type="Proteomes" id="UP000249082">
    <property type="component" value="Unassembled WGS sequence"/>
</dbReference>
<dbReference type="InterPro" id="IPR019734">
    <property type="entry name" value="TPR_rpt"/>
</dbReference>
<dbReference type="PROSITE" id="PS50005">
    <property type="entry name" value="TPR"/>
    <property type="match status" value="2"/>
</dbReference>
<evidence type="ECO:0000256" key="1">
    <source>
        <dbReference type="ARBA" id="ARBA00022737"/>
    </source>
</evidence>
<evidence type="ECO:0000313" key="7">
    <source>
        <dbReference type="Proteomes" id="UP000249082"/>
    </source>
</evidence>
<evidence type="ECO:0000313" key="6">
    <source>
        <dbReference type="EMBL" id="PZQ56054.1"/>
    </source>
</evidence>
<evidence type="ECO:0000256" key="4">
    <source>
        <dbReference type="SAM" id="MobiDB-lite"/>
    </source>
</evidence>
<accession>A0A2W5NSW4</accession>
<dbReference type="Gene3D" id="1.25.40.10">
    <property type="entry name" value="Tetratricopeptide repeat domain"/>
    <property type="match status" value="1"/>
</dbReference>
<feature type="region of interest" description="Disordered" evidence="4">
    <location>
        <begin position="114"/>
        <end position="134"/>
    </location>
</feature>
<keyword evidence="5" id="KW-0812">Transmembrane</keyword>
<evidence type="ECO:0000256" key="3">
    <source>
        <dbReference type="PROSITE-ProRule" id="PRU00339"/>
    </source>
</evidence>
<dbReference type="Pfam" id="PF07719">
    <property type="entry name" value="TPR_2"/>
    <property type="match status" value="1"/>
</dbReference>
<sequence>MEPTADEYRDALSRVVAASTFQSSPKLAELLSYLVDQKLSGHGDRLKGYPIALDVFGRDEDFDASSDSIVRVQMTRLRRALGEYYAGEGAGDPYRIVVPRGSYAPMLEREPAPVLPVPEEGASPTEAPPAQGEDIVRSSSALSLRRRSWGLLAALALVASLLIIYWPGSESDGVLVRAGEMPDGPVVYVAPYRLAGEGPAIARVRDGLQFDLINYLSQLPNLAVLALAPQGTEHVRAERARKSVAPTFVLQGTIDGSEGVLRINSSLVRMPGGVVVWSGRSAPIDYDPAQILKVQSKIALGVASRLGQPYGVIHETMREDLENHRDLGMERYFCELEAYEFMRSRREGQLGQVKECLERAVYDKPNYSNAWALLSWIHAYQAQARGIGDSPEALEAARRAVAANATNAVAYQYLAIALYRHGEDEAAREAIGKALEISPNHSEVLANAGRILAALGEHEVAPTLARKAIALNPAHPAWYWSGLALDALYRKDAAQALRYGRLGAEDGGLMSRYLLAAALAQDRQVSEARGVLEAAAKAYPGIPKDRRQVVRELRFPSFATEPLETQGLLGQ</sequence>
<dbReference type="InterPro" id="IPR013105">
    <property type="entry name" value="TPR_2"/>
</dbReference>
<feature type="repeat" description="TPR" evidence="3">
    <location>
        <begin position="442"/>
        <end position="475"/>
    </location>
</feature>
<keyword evidence="1" id="KW-0677">Repeat</keyword>
<keyword evidence="2 3" id="KW-0802">TPR repeat</keyword>
<dbReference type="InterPro" id="IPR011990">
    <property type="entry name" value="TPR-like_helical_dom_sf"/>
</dbReference>
<reference evidence="6 7" key="1">
    <citation type="submission" date="2017-08" db="EMBL/GenBank/DDBJ databases">
        <title>Infants hospitalized years apart are colonized by the same room-sourced microbial strains.</title>
        <authorList>
            <person name="Brooks B."/>
            <person name="Olm M.R."/>
            <person name="Firek B.A."/>
            <person name="Baker R."/>
            <person name="Thomas B.C."/>
            <person name="Morowitz M.J."/>
            <person name="Banfield J.F."/>
        </authorList>
    </citation>
    <scope>NUCLEOTIDE SEQUENCE [LARGE SCALE GENOMIC DNA]</scope>
    <source>
        <strain evidence="6">S2_005_002_R2_33</strain>
    </source>
</reference>
<proteinExistence type="predicted"/>